<feature type="non-terminal residue" evidence="1">
    <location>
        <position position="1"/>
    </location>
</feature>
<sequence length="57" mass="6678">RRTCLPMPEYQTISLIRSQVAAFWFRIRNSKNGILGVCSEYPENPIVKSWLAVRRKP</sequence>
<proteinExistence type="predicted"/>
<evidence type="ECO:0000313" key="2">
    <source>
        <dbReference type="Proteomes" id="UP000838756"/>
    </source>
</evidence>
<dbReference type="EMBL" id="CAKXAJ010007478">
    <property type="protein sequence ID" value="CAH2210399.1"/>
    <property type="molecule type" value="Genomic_DNA"/>
</dbReference>
<dbReference type="Proteomes" id="UP000838756">
    <property type="component" value="Unassembled WGS sequence"/>
</dbReference>
<evidence type="ECO:0000313" key="1">
    <source>
        <dbReference type="EMBL" id="CAH2210399.1"/>
    </source>
</evidence>
<dbReference type="OrthoDB" id="10014409at2759"/>
<comment type="caution">
    <text evidence="1">The sequence shown here is derived from an EMBL/GenBank/DDBJ whole genome shotgun (WGS) entry which is preliminary data.</text>
</comment>
<dbReference type="AlphaFoldDB" id="A0A8S4QMP9"/>
<organism evidence="1 2">
    <name type="scientific">Pararge aegeria aegeria</name>
    <dbReference type="NCBI Taxonomy" id="348720"/>
    <lineage>
        <taxon>Eukaryota</taxon>
        <taxon>Metazoa</taxon>
        <taxon>Ecdysozoa</taxon>
        <taxon>Arthropoda</taxon>
        <taxon>Hexapoda</taxon>
        <taxon>Insecta</taxon>
        <taxon>Pterygota</taxon>
        <taxon>Neoptera</taxon>
        <taxon>Endopterygota</taxon>
        <taxon>Lepidoptera</taxon>
        <taxon>Glossata</taxon>
        <taxon>Ditrysia</taxon>
        <taxon>Papilionoidea</taxon>
        <taxon>Nymphalidae</taxon>
        <taxon>Satyrinae</taxon>
        <taxon>Satyrini</taxon>
        <taxon>Parargina</taxon>
        <taxon>Pararge</taxon>
    </lineage>
</organism>
<keyword evidence="2" id="KW-1185">Reference proteome</keyword>
<protein>
    <submittedName>
        <fullName evidence="1">Jg23755 protein</fullName>
    </submittedName>
</protein>
<reference evidence="1" key="1">
    <citation type="submission" date="2022-03" db="EMBL/GenBank/DDBJ databases">
        <authorList>
            <person name="Lindestad O."/>
        </authorList>
    </citation>
    <scope>NUCLEOTIDE SEQUENCE</scope>
</reference>
<name>A0A8S4QMP9_9NEOP</name>
<accession>A0A8S4QMP9</accession>
<gene>
    <name evidence="1" type="primary">jg23755</name>
    <name evidence="1" type="ORF">PAEG_LOCUS2304</name>
</gene>